<dbReference type="EMBL" id="JBFRYC010000032">
    <property type="protein sequence ID" value="MEX1663788.1"/>
    <property type="molecule type" value="Genomic_DNA"/>
</dbReference>
<keyword evidence="1" id="KW-0732">Signal</keyword>
<feature type="chain" id="PRO_5046514951" evidence="1">
    <location>
        <begin position="19"/>
        <end position="417"/>
    </location>
</feature>
<dbReference type="Proteomes" id="UP001557465">
    <property type="component" value="Unassembled WGS sequence"/>
</dbReference>
<proteinExistence type="predicted"/>
<organism evidence="2 3">
    <name type="scientific">Thioclava arctica</name>
    <dbReference type="NCBI Taxonomy" id="3238301"/>
    <lineage>
        <taxon>Bacteria</taxon>
        <taxon>Pseudomonadati</taxon>
        <taxon>Pseudomonadota</taxon>
        <taxon>Alphaproteobacteria</taxon>
        <taxon>Rhodobacterales</taxon>
        <taxon>Paracoccaceae</taxon>
        <taxon>Thioclava</taxon>
    </lineage>
</organism>
<evidence type="ECO:0000313" key="2">
    <source>
        <dbReference type="EMBL" id="MEX1663788.1"/>
    </source>
</evidence>
<gene>
    <name evidence="2" type="ORF">AB4874_19655</name>
</gene>
<accession>A0ABV3TQB4</accession>
<sequence length="417" mass="45769">MFKYLILINFLITSSAYASDAAKFLAGGEGAVRAGHSVTCSLPEGMFPHIAGLQNLDTYLASKGPNFSSGYITDPSLWFGNGEPLRMSQKFAITDDERVATVCAAVEDGTATSEQIALLESAIEGNRLWWKVETGSQDGKIINGFVSSKYVRFTTYDQWIDEFGPKLGSTSVNHSAANRITEISGADTANARMIADVIPYDVVGYCHLGFSLSSLFQDARDGNFETSINAGIWTGCNDYEDTPLHYEASANCEAHSFLGEPVAAEDIANIFGVNAALGNFIRLCPNTSKQMVQDACDAGHEDMCKGLENEQLSSICEAEEQTAFSCKIKGRKATVSICEKNGYRSYVYGKNSEQPELQIRKLIPAEEFVDPSYQKTYTFANGDYFYRVNAGFENRSIEVFKMQIDPEHRVATQSCVN</sequence>
<protein>
    <submittedName>
        <fullName evidence="2">Uncharacterized protein</fullName>
    </submittedName>
</protein>
<name>A0ABV3TQB4_9RHOB</name>
<evidence type="ECO:0000256" key="1">
    <source>
        <dbReference type="SAM" id="SignalP"/>
    </source>
</evidence>
<feature type="signal peptide" evidence="1">
    <location>
        <begin position="1"/>
        <end position="18"/>
    </location>
</feature>
<evidence type="ECO:0000313" key="3">
    <source>
        <dbReference type="Proteomes" id="UP001557465"/>
    </source>
</evidence>
<reference evidence="2 3" key="1">
    <citation type="journal article" date="2011" name="Int. J. Syst. Evol. Microbiol.">
        <title>Zhongshania antarctica gen. nov., sp. nov. and Zhongshania guokunii sp. nov., gammaproteobacteria respectively isolated from coastal attached (fast) ice and surface seawater of the Antarctic.</title>
        <authorList>
            <person name="Li H.J."/>
            <person name="Zhang X.Y."/>
            <person name="Chen C.X."/>
            <person name="Zhang Y.J."/>
            <person name="Gao Z.M."/>
            <person name="Yu Y."/>
            <person name="Chen X.L."/>
            <person name="Chen B."/>
            <person name="Zhang Y.Z."/>
        </authorList>
    </citation>
    <scope>NUCLEOTIDE SEQUENCE [LARGE SCALE GENOMIC DNA]</scope>
    <source>
        <strain evidence="2 3">15-R06ZXC-3</strain>
    </source>
</reference>
<keyword evidence="3" id="KW-1185">Reference proteome</keyword>
<comment type="caution">
    <text evidence="2">The sequence shown here is derived from an EMBL/GenBank/DDBJ whole genome shotgun (WGS) entry which is preliminary data.</text>
</comment>
<dbReference type="RefSeq" id="WP_368393288.1">
    <property type="nucleotide sequence ID" value="NZ_JBFRYC010000032.1"/>
</dbReference>